<dbReference type="Gene3D" id="3.40.50.300">
    <property type="entry name" value="P-loop containing nucleotide triphosphate hydrolases"/>
    <property type="match status" value="1"/>
</dbReference>
<evidence type="ECO:0000313" key="7">
    <source>
        <dbReference type="Proteomes" id="UP000575898"/>
    </source>
</evidence>
<dbReference type="EMBL" id="JACHHY010000016">
    <property type="protein sequence ID" value="MBB5019404.1"/>
    <property type="molecule type" value="Genomic_DNA"/>
</dbReference>
<dbReference type="GO" id="GO:0005524">
    <property type="term" value="F:ATP binding"/>
    <property type="evidence" value="ECO:0007669"/>
    <property type="project" value="UniProtKB-KW"/>
</dbReference>
<dbReference type="GO" id="GO:0016887">
    <property type="term" value="F:ATP hydrolysis activity"/>
    <property type="evidence" value="ECO:0007669"/>
    <property type="project" value="InterPro"/>
</dbReference>
<sequence>MIELSLQRRMRSPHGALELSLEGVIQPGECLAIFGPSGAGKTTLLRMLAGLIQPDAGRLVVDGEVWFDATRRIHLPPQRRSIGYVFQDYALFPNMTVQDNLTFAGATPQAAMQLLAMVGLQALADRPPDTLSGGQRQRVAVARALARRPKLLLLDEALAALDRTTRHQLQLDLITWQRTLGITTLLVSHDLAEVIKMANRVWHIQQGRIVAQGPPQTVLLGPKTQGKFNLPADVLAIRQEDVVQVVTLLVGQDVIDVIGDGDELADLQPGDQVTVSIKAFSPILIKNRSTSAC</sequence>
<keyword evidence="1" id="KW-0813">Transport</keyword>
<comment type="caution">
    <text evidence="6">The sequence shown here is derived from an EMBL/GenBank/DDBJ whole genome shotgun (WGS) entry which is preliminary data.</text>
</comment>
<evidence type="ECO:0000256" key="3">
    <source>
        <dbReference type="ARBA" id="ARBA00022741"/>
    </source>
</evidence>
<dbReference type="InterPro" id="IPR017871">
    <property type="entry name" value="ABC_transporter-like_CS"/>
</dbReference>
<evidence type="ECO:0000256" key="2">
    <source>
        <dbReference type="ARBA" id="ARBA00022475"/>
    </source>
</evidence>
<dbReference type="SUPFAM" id="SSF52540">
    <property type="entry name" value="P-loop containing nucleoside triphosphate hydrolases"/>
    <property type="match status" value="1"/>
</dbReference>
<dbReference type="PANTHER" id="PTHR42781">
    <property type="entry name" value="SPERMIDINE/PUTRESCINE IMPORT ATP-BINDING PROTEIN POTA"/>
    <property type="match status" value="1"/>
</dbReference>
<gene>
    <name evidence="6" type="ORF">HNQ59_002705</name>
</gene>
<protein>
    <submittedName>
        <fullName evidence="6">Molybdate transport system ATP-binding protein</fullName>
    </submittedName>
</protein>
<keyword evidence="3" id="KW-0547">Nucleotide-binding</keyword>
<name>A0A840MJN1_9PROT</name>
<keyword evidence="7" id="KW-1185">Reference proteome</keyword>
<evidence type="ECO:0000259" key="5">
    <source>
        <dbReference type="PROSITE" id="PS50893"/>
    </source>
</evidence>
<organism evidence="6 7">
    <name type="scientific">Chitinivorax tropicus</name>
    <dbReference type="NCBI Taxonomy" id="714531"/>
    <lineage>
        <taxon>Bacteria</taxon>
        <taxon>Pseudomonadati</taxon>
        <taxon>Pseudomonadota</taxon>
        <taxon>Betaproteobacteria</taxon>
        <taxon>Chitinivorax</taxon>
    </lineage>
</organism>
<proteinExistence type="predicted"/>
<dbReference type="InterPro" id="IPR027417">
    <property type="entry name" value="P-loop_NTPase"/>
</dbReference>
<dbReference type="AlphaFoldDB" id="A0A840MJN1"/>
<dbReference type="InterPro" id="IPR050093">
    <property type="entry name" value="ABC_SmlMolc_Importer"/>
</dbReference>
<keyword evidence="4 6" id="KW-0067">ATP-binding</keyword>
<dbReference type="Pfam" id="PF00005">
    <property type="entry name" value="ABC_tran"/>
    <property type="match status" value="1"/>
</dbReference>
<dbReference type="InterPro" id="IPR003593">
    <property type="entry name" value="AAA+_ATPase"/>
</dbReference>
<dbReference type="InterPro" id="IPR003439">
    <property type="entry name" value="ABC_transporter-like_ATP-bd"/>
</dbReference>
<reference evidence="6 7" key="1">
    <citation type="submission" date="2020-08" db="EMBL/GenBank/DDBJ databases">
        <title>Genomic Encyclopedia of Type Strains, Phase IV (KMG-IV): sequencing the most valuable type-strain genomes for metagenomic binning, comparative biology and taxonomic classification.</title>
        <authorList>
            <person name="Goeker M."/>
        </authorList>
    </citation>
    <scope>NUCLEOTIDE SEQUENCE [LARGE SCALE GENOMIC DNA]</scope>
    <source>
        <strain evidence="6 7">DSM 27165</strain>
    </source>
</reference>
<dbReference type="RefSeq" id="WP_184040202.1">
    <property type="nucleotide sequence ID" value="NZ_JACHHY010000016.1"/>
</dbReference>
<dbReference type="Proteomes" id="UP000575898">
    <property type="component" value="Unassembled WGS sequence"/>
</dbReference>
<accession>A0A840MJN1</accession>
<evidence type="ECO:0000313" key="6">
    <source>
        <dbReference type="EMBL" id="MBB5019404.1"/>
    </source>
</evidence>
<keyword evidence="2" id="KW-1003">Cell membrane</keyword>
<evidence type="ECO:0000256" key="1">
    <source>
        <dbReference type="ARBA" id="ARBA00022448"/>
    </source>
</evidence>
<dbReference type="PROSITE" id="PS00211">
    <property type="entry name" value="ABC_TRANSPORTER_1"/>
    <property type="match status" value="1"/>
</dbReference>
<dbReference type="PANTHER" id="PTHR42781:SF4">
    <property type="entry name" value="SPERMIDINE_PUTRESCINE IMPORT ATP-BINDING PROTEIN POTA"/>
    <property type="match status" value="1"/>
</dbReference>
<keyword evidence="2" id="KW-0472">Membrane</keyword>
<dbReference type="SMART" id="SM00382">
    <property type="entry name" value="AAA"/>
    <property type="match status" value="1"/>
</dbReference>
<dbReference type="PROSITE" id="PS50893">
    <property type="entry name" value="ABC_TRANSPORTER_2"/>
    <property type="match status" value="1"/>
</dbReference>
<feature type="domain" description="ABC transporter" evidence="5">
    <location>
        <begin position="1"/>
        <end position="231"/>
    </location>
</feature>
<evidence type="ECO:0000256" key="4">
    <source>
        <dbReference type="ARBA" id="ARBA00022840"/>
    </source>
</evidence>